<dbReference type="EMBL" id="CP012176">
    <property type="protein sequence ID" value="AKV82426.1"/>
    <property type="molecule type" value="Genomic_DNA"/>
</dbReference>
<dbReference type="PATRIC" id="fig|43687.5.peg.290"/>
<feature type="transmembrane region" description="Helical" evidence="1">
    <location>
        <begin position="52"/>
        <end position="73"/>
    </location>
</feature>
<dbReference type="EMBL" id="CP008822">
    <property type="protein sequence ID" value="AIM26449.1"/>
    <property type="molecule type" value="Genomic_DNA"/>
</dbReference>
<evidence type="ECO:0000256" key="1">
    <source>
        <dbReference type="SAM" id="Phobius"/>
    </source>
</evidence>
<organism evidence="2 8">
    <name type="scientific">Metallosphaera sedula</name>
    <dbReference type="NCBI Taxonomy" id="43687"/>
    <lineage>
        <taxon>Archaea</taxon>
        <taxon>Thermoproteota</taxon>
        <taxon>Thermoprotei</taxon>
        <taxon>Sulfolobales</taxon>
        <taxon>Sulfolobaceae</taxon>
        <taxon>Metallosphaera</taxon>
    </lineage>
</organism>
<dbReference type="GeneID" id="97614673"/>
<evidence type="ECO:0000313" key="11">
    <source>
        <dbReference type="Proteomes" id="UP000062398"/>
    </source>
</evidence>
<evidence type="ECO:0000313" key="12">
    <source>
        <dbReference type="Proteomes" id="UP000062475"/>
    </source>
</evidence>
<evidence type="ECO:0000313" key="5">
    <source>
        <dbReference type="EMBL" id="AKV77939.1"/>
    </source>
</evidence>
<evidence type="ECO:0000313" key="9">
    <source>
        <dbReference type="Proteomes" id="UP000056255"/>
    </source>
</evidence>
<proteinExistence type="predicted"/>
<gene>
    <name evidence="2" type="ORF">HA72_0285</name>
    <name evidence="3" type="ORF">MsedA_0296</name>
    <name evidence="4" type="ORF">MsedB_0296</name>
    <name evidence="5" type="ORF">MsedC_0295</name>
    <name evidence="6" type="ORF">MsedD_0296</name>
    <name evidence="7" type="ORF">MsedE_0296</name>
</gene>
<evidence type="ECO:0000313" key="6">
    <source>
        <dbReference type="EMBL" id="AKV80184.1"/>
    </source>
</evidence>
<evidence type="ECO:0000313" key="10">
    <source>
        <dbReference type="Proteomes" id="UP000061362"/>
    </source>
</evidence>
<dbReference type="Proteomes" id="UP000061362">
    <property type="component" value="Chromosome"/>
</dbReference>
<dbReference type="OMA" id="IVETIFM"/>
<evidence type="ECO:0000313" key="7">
    <source>
        <dbReference type="EMBL" id="AKV82426.1"/>
    </source>
</evidence>
<reference evidence="7 9" key="3">
    <citation type="submission" date="2015-07" db="EMBL/GenBank/DDBJ databases">
        <title>Physiological, transcriptional responses and genome re-sequencing of acid resistant extremely thermoacidophilic Metallosphaera sedula SARC-M1.</title>
        <authorList>
            <person name="Ai C."/>
            <person name="McCarthy S."/>
            <person name="Eckrich V."/>
            <person name="Rudrappa D."/>
            <person name="Qiu G."/>
            <person name="Blum P."/>
        </authorList>
    </citation>
    <scope>NUCLEOTIDE SEQUENCE [LARGE SCALE GENOMIC DNA]</scope>
    <source>
        <strain evidence="7 9">SARC-M1</strain>
    </source>
</reference>
<feature type="transmembrane region" description="Helical" evidence="1">
    <location>
        <begin position="111"/>
        <end position="132"/>
    </location>
</feature>
<accession>A0A088E1Z1</accession>
<evidence type="ECO:0000313" key="3">
    <source>
        <dbReference type="EMBL" id="AKV73450.1"/>
    </source>
</evidence>
<dbReference type="EMBL" id="CP012173">
    <property type="protein sequence ID" value="AKV75693.1"/>
    <property type="molecule type" value="Genomic_DNA"/>
</dbReference>
<name>A0A088E1Z1_9CREN</name>
<dbReference type="Proteomes" id="UP000062398">
    <property type="component" value="Chromosome"/>
</dbReference>
<dbReference type="EMBL" id="CP012174">
    <property type="protein sequence ID" value="AKV77939.1"/>
    <property type="molecule type" value="Genomic_DNA"/>
</dbReference>
<reference evidence="10 11" key="2">
    <citation type="journal article" date="2015" name="Genome Announc.">
        <title>Complete Genome Sequences of Evolved Arsenate-Resistant Metallosphaera sedula Strains.</title>
        <authorList>
            <person name="Ai C."/>
            <person name="McCarthy S."/>
            <person name="Schackwitz W."/>
            <person name="Martin J."/>
            <person name="Lipzen A."/>
            <person name="Blum P."/>
        </authorList>
    </citation>
    <scope>NUCLEOTIDE SEQUENCE [LARGE SCALE GENOMIC DNA]</scope>
    <source>
        <strain evidence="5 11">ARS120-1</strain>
        <strain evidence="6 10">ARS120-2</strain>
        <strain evidence="3 13">ARS50-1</strain>
        <strain evidence="4 12">ARS50-2</strain>
    </source>
</reference>
<dbReference type="RefSeq" id="WP_011921430.1">
    <property type="nucleotide sequence ID" value="NZ_AP019770.1"/>
</dbReference>
<dbReference type="Proteomes" id="UP000062475">
    <property type="component" value="Chromosome"/>
</dbReference>
<dbReference type="Proteomes" id="UP000068832">
    <property type="component" value="Chromosome"/>
</dbReference>
<dbReference type="EMBL" id="CP012172">
    <property type="protein sequence ID" value="AKV73450.1"/>
    <property type="molecule type" value="Genomic_DNA"/>
</dbReference>
<dbReference type="AlphaFoldDB" id="A0A088E1Z1"/>
<evidence type="ECO:0000313" key="2">
    <source>
        <dbReference type="EMBL" id="AIM26449.1"/>
    </source>
</evidence>
<keyword evidence="1" id="KW-0812">Transmembrane</keyword>
<evidence type="ECO:0008006" key="14">
    <source>
        <dbReference type="Google" id="ProtNLM"/>
    </source>
</evidence>
<dbReference type="Proteomes" id="UP000056255">
    <property type="component" value="Chromosome"/>
</dbReference>
<feature type="transmembrane region" description="Helical" evidence="1">
    <location>
        <begin position="20"/>
        <end position="40"/>
    </location>
</feature>
<protein>
    <recommendedName>
        <fullName evidence="14">DUF998 domain-containing protein</fullName>
    </recommendedName>
</protein>
<dbReference type="EMBL" id="CP012175">
    <property type="protein sequence ID" value="AKV80184.1"/>
    <property type="molecule type" value="Genomic_DNA"/>
</dbReference>
<dbReference type="Proteomes" id="UP000029084">
    <property type="component" value="Chromosome"/>
</dbReference>
<sequence length="133" mass="14278">MIVMALIGVGPKSRLTTNLAIVETIFMTGAFIAGAAALLYDKFPIEASWQSFILSAHISFAMLTAFFGLALYTATAKESRRGLRLLGLLNAVFIAIAAAGGLLFYSTINYSFSYLMALAFVGAYICSTACIFY</sequence>
<evidence type="ECO:0000313" key="8">
    <source>
        <dbReference type="Proteomes" id="UP000029084"/>
    </source>
</evidence>
<evidence type="ECO:0000313" key="4">
    <source>
        <dbReference type="EMBL" id="AKV75693.1"/>
    </source>
</evidence>
<keyword evidence="1" id="KW-1133">Transmembrane helix</keyword>
<evidence type="ECO:0000313" key="13">
    <source>
        <dbReference type="Proteomes" id="UP000068832"/>
    </source>
</evidence>
<feature type="transmembrane region" description="Helical" evidence="1">
    <location>
        <begin position="85"/>
        <end position="105"/>
    </location>
</feature>
<reference evidence="2 8" key="1">
    <citation type="journal article" date="2014" name="J. Bacteriol.">
        <title>Role of an Archaeal PitA Transporter in the Copper and Arsenic Resistance of Metallosphaera sedula, an Extreme Thermoacidophile.</title>
        <authorList>
            <person name="McCarthy S."/>
            <person name="Ai C."/>
            <person name="Wheaton G."/>
            <person name="Tevatia R."/>
            <person name="Eckrich V."/>
            <person name="Kelly R."/>
            <person name="Blum P."/>
        </authorList>
    </citation>
    <scope>NUCLEOTIDE SEQUENCE [LARGE SCALE GENOMIC DNA]</scope>
    <source>
        <strain evidence="2 8">CuR1</strain>
    </source>
</reference>
<keyword evidence="1" id="KW-0472">Membrane</keyword>